<evidence type="ECO:0000313" key="1">
    <source>
        <dbReference type="EMBL" id="REI42509.1"/>
    </source>
</evidence>
<evidence type="ECO:0008006" key="3">
    <source>
        <dbReference type="Google" id="ProtNLM"/>
    </source>
</evidence>
<sequence length="60" mass="6861">MKGEKVTVNESDEKIEHLVYVTKSGKKYHRESCRYNKNTRAMSVGEAKDRGLEACKVCKP</sequence>
<dbReference type="EMBL" id="QUAJ01000004">
    <property type="protein sequence ID" value="REI42509.1"/>
    <property type="molecule type" value="Genomic_DNA"/>
</dbReference>
<keyword evidence="2" id="KW-1185">Reference proteome</keyword>
<protein>
    <recommendedName>
        <fullName evidence="3">HNH endonuclease</fullName>
    </recommendedName>
</protein>
<evidence type="ECO:0000313" key="2">
    <source>
        <dbReference type="Proteomes" id="UP000263486"/>
    </source>
</evidence>
<dbReference type="Proteomes" id="UP000263486">
    <property type="component" value="Unassembled WGS sequence"/>
</dbReference>
<dbReference type="SUPFAM" id="SSF57884">
    <property type="entry name" value="Ada DNA repair protein, N-terminal domain (N-Ada 10)"/>
    <property type="match status" value="1"/>
</dbReference>
<organism evidence="1 2">
    <name type="scientific">Psychrilyobacter piezotolerans</name>
    <dbReference type="NCBI Taxonomy" id="2293438"/>
    <lineage>
        <taxon>Bacteria</taxon>
        <taxon>Fusobacteriati</taxon>
        <taxon>Fusobacteriota</taxon>
        <taxon>Fusobacteriia</taxon>
        <taxon>Fusobacteriales</taxon>
        <taxon>Fusobacteriaceae</taxon>
        <taxon>Psychrilyobacter</taxon>
    </lineage>
</organism>
<comment type="caution">
    <text evidence="1">The sequence shown here is derived from an EMBL/GenBank/DDBJ whole genome shotgun (WGS) entry which is preliminary data.</text>
</comment>
<dbReference type="Gene3D" id="3.40.10.10">
    <property type="entry name" value="DNA Methylphosphotriester Repair Domain"/>
    <property type="match status" value="1"/>
</dbReference>
<name>A0ABX9KK03_9FUSO</name>
<dbReference type="InterPro" id="IPR035451">
    <property type="entry name" value="Ada-like_dom_sf"/>
</dbReference>
<reference evidence="1 2" key="1">
    <citation type="submission" date="2018-08" db="EMBL/GenBank/DDBJ databases">
        <title>Draft genome sequence of Psychrilyobacter sp. strain SD5 isolated from Black Sea water.</title>
        <authorList>
            <person name="Yadav S."/>
            <person name="Villanueva L."/>
            <person name="Damste J.S.S."/>
        </authorList>
    </citation>
    <scope>NUCLEOTIDE SEQUENCE [LARGE SCALE GENOMIC DNA]</scope>
    <source>
        <strain evidence="1 2">SD5</strain>
    </source>
</reference>
<gene>
    <name evidence="1" type="ORF">DYH56_03340</name>
</gene>
<proteinExistence type="predicted"/>
<accession>A0ABX9KK03</accession>